<protein>
    <submittedName>
        <fullName evidence="2">TfoX/Sxy family protein</fullName>
    </submittedName>
</protein>
<sequence>MPGFEKSSPEIVARFAELTGVAPDAVRKPMFGYPALFMNGNLFFSLFEDSAILRMPEADRSEFGDRFRLEIFEPMAGRPMREYVVIPSQLFASDEVEQWVERAAAYARTLPPKQPRAKRPTR</sequence>
<keyword evidence="3" id="KW-1185">Reference proteome</keyword>
<dbReference type="SUPFAM" id="SSF159894">
    <property type="entry name" value="YgaC/TfoX-N like"/>
    <property type="match status" value="1"/>
</dbReference>
<dbReference type="AlphaFoldDB" id="A0A7C9TRF3"/>
<dbReference type="Gene3D" id="3.30.1460.30">
    <property type="entry name" value="YgaC/TfoX-N like chaperone"/>
    <property type="match status" value="1"/>
</dbReference>
<name>A0A7C9TRF3_9MICO</name>
<proteinExistence type="predicted"/>
<evidence type="ECO:0000313" key="2">
    <source>
        <dbReference type="EMBL" id="NEM92157.1"/>
    </source>
</evidence>
<gene>
    <name evidence="2" type="ORF">G3T37_12410</name>
</gene>
<reference evidence="2 3" key="1">
    <citation type="journal article" date="2014" name="Int. J. Syst. Evol. Microbiol.">
        <title>Description of Galbitalea soli gen. nov., sp. nov., and Frondihabitans sucicola sp. nov.</title>
        <authorList>
            <person name="Kim S.J."/>
            <person name="Lim J.M."/>
            <person name="Ahn J.H."/>
            <person name="Weon H.Y."/>
            <person name="Hamada M."/>
            <person name="Suzuki K."/>
            <person name="Ahn T.Y."/>
            <person name="Kwon S.W."/>
        </authorList>
    </citation>
    <scope>NUCLEOTIDE SEQUENCE [LARGE SCALE GENOMIC DNA]</scope>
    <source>
        <strain evidence="2 3">NBRC 108727</strain>
    </source>
</reference>
<dbReference type="EMBL" id="JAAGWZ010000004">
    <property type="protein sequence ID" value="NEM92157.1"/>
    <property type="molecule type" value="Genomic_DNA"/>
</dbReference>
<comment type="caution">
    <text evidence="2">The sequence shown here is derived from an EMBL/GenBank/DDBJ whole genome shotgun (WGS) entry which is preliminary data.</text>
</comment>
<accession>A0A7C9TRF3</accession>
<dbReference type="RefSeq" id="WP_163474216.1">
    <property type="nucleotide sequence ID" value="NZ_JAAGWZ010000004.1"/>
</dbReference>
<evidence type="ECO:0000259" key="1">
    <source>
        <dbReference type="Pfam" id="PF04993"/>
    </source>
</evidence>
<dbReference type="Proteomes" id="UP000479756">
    <property type="component" value="Unassembled WGS sequence"/>
</dbReference>
<evidence type="ECO:0000313" key="3">
    <source>
        <dbReference type="Proteomes" id="UP000479756"/>
    </source>
</evidence>
<organism evidence="2 3">
    <name type="scientific">Galbitalea soli</name>
    <dbReference type="NCBI Taxonomy" id="1268042"/>
    <lineage>
        <taxon>Bacteria</taxon>
        <taxon>Bacillati</taxon>
        <taxon>Actinomycetota</taxon>
        <taxon>Actinomycetes</taxon>
        <taxon>Micrococcales</taxon>
        <taxon>Microbacteriaceae</taxon>
        <taxon>Galbitalea</taxon>
    </lineage>
</organism>
<feature type="domain" description="TfoX N-terminal" evidence="1">
    <location>
        <begin position="25"/>
        <end position="105"/>
    </location>
</feature>
<dbReference type="Pfam" id="PF04993">
    <property type="entry name" value="TfoX_N"/>
    <property type="match status" value="1"/>
</dbReference>
<dbReference type="InterPro" id="IPR007076">
    <property type="entry name" value="TfoX_N"/>
</dbReference>